<evidence type="ECO:0000256" key="1">
    <source>
        <dbReference type="ARBA" id="ARBA00003195"/>
    </source>
</evidence>
<accession>A0A2B4SNB1</accession>
<evidence type="ECO:0000256" key="11">
    <source>
        <dbReference type="ARBA" id="ARBA00023128"/>
    </source>
</evidence>
<evidence type="ECO:0000256" key="6">
    <source>
        <dbReference type="ARBA" id="ARBA00022448"/>
    </source>
</evidence>
<dbReference type="PANTHER" id="PTHR12485:SF1">
    <property type="entry name" value="NADH DEHYDROGENASE [UBIQUINONE] 1 ALPHA SUBCOMPLEX SUBUNIT 7"/>
    <property type="match status" value="1"/>
</dbReference>
<evidence type="ECO:0000256" key="7">
    <source>
        <dbReference type="ARBA" id="ARBA00022660"/>
    </source>
</evidence>
<dbReference type="Pfam" id="PF07347">
    <property type="entry name" value="CI-B14_5a"/>
    <property type="match status" value="1"/>
</dbReference>
<evidence type="ECO:0000256" key="3">
    <source>
        <dbReference type="ARBA" id="ARBA00005482"/>
    </source>
</evidence>
<evidence type="ECO:0000313" key="17">
    <source>
        <dbReference type="Proteomes" id="UP000225706"/>
    </source>
</evidence>
<keyword evidence="12" id="KW-0472">Membrane</keyword>
<name>A0A2B4SNB1_STYPI</name>
<dbReference type="GO" id="GO:0005743">
    <property type="term" value="C:mitochondrial inner membrane"/>
    <property type="evidence" value="ECO:0007669"/>
    <property type="project" value="UniProtKB-SubCell"/>
</dbReference>
<keyword evidence="11" id="KW-0496">Mitochondrion</keyword>
<comment type="subcellular location">
    <subcellularLocation>
        <location evidence="2">Mitochondrion inner membrane</location>
        <topology evidence="2">Peripheral membrane protein</topology>
        <orientation evidence="2">Matrix side</orientation>
    </subcellularLocation>
</comment>
<organism evidence="16 17">
    <name type="scientific">Stylophora pistillata</name>
    <name type="common">Smooth cauliflower coral</name>
    <dbReference type="NCBI Taxonomy" id="50429"/>
    <lineage>
        <taxon>Eukaryota</taxon>
        <taxon>Metazoa</taxon>
        <taxon>Cnidaria</taxon>
        <taxon>Anthozoa</taxon>
        <taxon>Hexacorallia</taxon>
        <taxon>Scleractinia</taxon>
        <taxon>Astrocoeniina</taxon>
        <taxon>Pocilloporidae</taxon>
        <taxon>Stylophora</taxon>
    </lineage>
</organism>
<keyword evidence="10" id="KW-0007">Acetylation</keyword>
<keyword evidence="9" id="KW-0249">Electron transport</keyword>
<keyword evidence="6" id="KW-0813">Transport</keyword>
<evidence type="ECO:0000313" key="16">
    <source>
        <dbReference type="EMBL" id="PFX32174.1"/>
    </source>
</evidence>
<evidence type="ECO:0000256" key="15">
    <source>
        <dbReference type="SAM" id="MobiDB-lite"/>
    </source>
</evidence>
<dbReference type="PANTHER" id="PTHR12485">
    <property type="entry name" value="NADH-UBIQUINONE OXIDOREDUCTASE SUBUNIT B"/>
    <property type="match status" value="1"/>
</dbReference>
<dbReference type="Proteomes" id="UP000225706">
    <property type="component" value="Unassembled WGS sequence"/>
</dbReference>
<dbReference type="OrthoDB" id="10063829at2759"/>
<evidence type="ECO:0000256" key="5">
    <source>
        <dbReference type="ARBA" id="ARBA00016383"/>
    </source>
</evidence>
<evidence type="ECO:0000256" key="10">
    <source>
        <dbReference type="ARBA" id="ARBA00022990"/>
    </source>
</evidence>
<feature type="region of interest" description="Disordered" evidence="15">
    <location>
        <begin position="83"/>
        <end position="102"/>
    </location>
</feature>
<dbReference type="InterPro" id="IPR009947">
    <property type="entry name" value="NDUA7"/>
</dbReference>
<evidence type="ECO:0000256" key="8">
    <source>
        <dbReference type="ARBA" id="ARBA00022792"/>
    </source>
</evidence>
<comment type="similarity">
    <text evidence="3">Belongs to the complex I NDUFA7 subunit family.</text>
</comment>
<keyword evidence="7" id="KW-0679">Respiratory chain</keyword>
<reference evidence="17" key="1">
    <citation type="journal article" date="2017" name="bioRxiv">
        <title>Comparative analysis of the genomes of Stylophora pistillata and Acropora digitifera provides evidence for extensive differences between species of corals.</title>
        <authorList>
            <person name="Voolstra C.R."/>
            <person name="Li Y."/>
            <person name="Liew Y.J."/>
            <person name="Baumgarten S."/>
            <person name="Zoccola D."/>
            <person name="Flot J.-F."/>
            <person name="Tambutte S."/>
            <person name="Allemand D."/>
            <person name="Aranda M."/>
        </authorList>
    </citation>
    <scope>NUCLEOTIDE SEQUENCE [LARGE SCALE GENOMIC DNA]</scope>
</reference>
<dbReference type="EMBL" id="LSMT01000026">
    <property type="protein sequence ID" value="PFX32174.1"/>
    <property type="molecule type" value="Genomic_DNA"/>
</dbReference>
<dbReference type="GO" id="GO:0006120">
    <property type="term" value="P:mitochondrial electron transport, NADH to ubiquinone"/>
    <property type="evidence" value="ECO:0007669"/>
    <property type="project" value="TreeGrafter"/>
</dbReference>
<evidence type="ECO:0000256" key="12">
    <source>
        <dbReference type="ARBA" id="ARBA00023136"/>
    </source>
</evidence>
<evidence type="ECO:0000256" key="13">
    <source>
        <dbReference type="ARBA" id="ARBA00030360"/>
    </source>
</evidence>
<evidence type="ECO:0000256" key="4">
    <source>
        <dbReference type="ARBA" id="ARBA00011533"/>
    </source>
</evidence>
<protein>
    <recommendedName>
        <fullName evidence="5">NADH dehydrogenase [ubiquinone] 1 alpha subcomplex subunit 7</fullName>
    </recommendedName>
    <alternativeName>
        <fullName evidence="14">Complex I-B14.5a</fullName>
    </alternativeName>
    <alternativeName>
        <fullName evidence="13">NADH-ubiquinone oxidoreductase subunit B14.5a</fullName>
    </alternativeName>
</protein>
<comment type="function">
    <text evidence="1">Accessory subunit of the mitochondrial membrane respiratory chain NADH dehydrogenase (Complex I), that is believed not to be involved in catalysis. Complex I functions in the transfer of electrons from NADH to the respiratory chain. The immediate electron acceptor for the enzyme is believed to be ubiquinone.</text>
</comment>
<keyword evidence="8" id="KW-0999">Mitochondrion inner membrane</keyword>
<comment type="caution">
    <text evidence="16">The sequence shown here is derived from an EMBL/GenBank/DDBJ whole genome shotgun (WGS) entry which is preliminary data.</text>
</comment>
<evidence type="ECO:0000256" key="9">
    <source>
        <dbReference type="ARBA" id="ARBA00022982"/>
    </source>
</evidence>
<keyword evidence="17" id="KW-1185">Reference proteome</keyword>
<gene>
    <name evidence="16" type="primary">NDUFA7</name>
    <name evidence="16" type="ORF">AWC38_SpisGene2951</name>
</gene>
<dbReference type="STRING" id="50429.A0A2B4SNB1"/>
<keyword evidence="16" id="KW-0830">Ubiquinone</keyword>
<evidence type="ECO:0000256" key="2">
    <source>
        <dbReference type="ARBA" id="ARBA00004443"/>
    </source>
</evidence>
<dbReference type="AlphaFoldDB" id="A0A2B4SNB1"/>
<sequence length="102" mass="11257">MATATRAIQAIRNFLIGKRLTVSSRYAYDQSARTQPNPNIPDGPAHKLSHNYYCDRDLRRASMPPVVLYGQQKLLEEAAEKGGEGVKSLAAKTPGKVFNPDQ</sequence>
<comment type="subunit">
    <text evidence="4">Complex I is composed of 45 different subunits.</text>
</comment>
<evidence type="ECO:0000256" key="14">
    <source>
        <dbReference type="ARBA" id="ARBA00033401"/>
    </source>
</evidence>
<proteinExistence type="inferred from homology"/>